<feature type="region of interest" description="Disordered" evidence="1">
    <location>
        <begin position="95"/>
        <end position="130"/>
    </location>
</feature>
<comment type="caution">
    <text evidence="2">The sequence shown here is derived from an EMBL/GenBank/DDBJ whole genome shotgun (WGS) entry which is preliminary data.</text>
</comment>
<dbReference type="AlphaFoldDB" id="A0A2C5YES3"/>
<gene>
    <name evidence="2" type="ORF">CDD81_918</name>
</gene>
<accession>A0A2C5YES3</accession>
<evidence type="ECO:0000256" key="1">
    <source>
        <dbReference type="SAM" id="MobiDB-lite"/>
    </source>
</evidence>
<proteinExistence type="predicted"/>
<reference evidence="2 3" key="1">
    <citation type="submission" date="2017-06" db="EMBL/GenBank/DDBJ databases">
        <title>Ant-infecting Ophiocordyceps genomes reveal a high diversity of potential behavioral manipulation genes and a possible major role for enterotoxins.</title>
        <authorList>
            <person name="De Bekker C."/>
            <person name="Evans H.C."/>
            <person name="Brachmann A."/>
            <person name="Hughes D.P."/>
        </authorList>
    </citation>
    <scope>NUCLEOTIDE SEQUENCE [LARGE SCALE GENOMIC DNA]</scope>
    <source>
        <strain evidence="2 3">Map64</strain>
    </source>
</reference>
<name>A0A2C5YES3_9HYPO</name>
<evidence type="ECO:0000313" key="3">
    <source>
        <dbReference type="Proteomes" id="UP000226192"/>
    </source>
</evidence>
<evidence type="ECO:0000313" key="2">
    <source>
        <dbReference type="EMBL" id="PHH65970.1"/>
    </source>
</evidence>
<dbReference type="EMBL" id="NJET01000012">
    <property type="protein sequence ID" value="PHH65970.1"/>
    <property type="molecule type" value="Genomic_DNA"/>
</dbReference>
<sequence length="130" mass="14163">MSYVERIEANGWRSRCLRIDRCHSSAVCFMAWATGAPRGMSFIKKMTPPRSPKYPSHEMADHASKLFWVTGDILQGQTHIQPGAAQGWAGMYEAGQAGGASGRHDRVSTQAQHGVGMRASQPPPPAAQRT</sequence>
<feature type="compositionally biased region" description="Pro residues" evidence="1">
    <location>
        <begin position="121"/>
        <end position="130"/>
    </location>
</feature>
<dbReference type="OrthoDB" id="5105933at2759"/>
<dbReference type="Proteomes" id="UP000226192">
    <property type="component" value="Unassembled WGS sequence"/>
</dbReference>
<organism evidence="2 3">
    <name type="scientific">Ophiocordyceps australis</name>
    <dbReference type="NCBI Taxonomy" id="1399860"/>
    <lineage>
        <taxon>Eukaryota</taxon>
        <taxon>Fungi</taxon>
        <taxon>Dikarya</taxon>
        <taxon>Ascomycota</taxon>
        <taxon>Pezizomycotina</taxon>
        <taxon>Sordariomycetes</taxon>
        <taxon>Hypocreomycetidae</taxon>
        <taxon>Hypocreales</taxon>
        <taxon>Ophiocordycipitaceae</taxon>
        <taxon>Ophiocordyceps</taxon>
    </lineage>
</organism>
<protein>
    <submittedName>
        <fullName evidence="2">Uncharacterized protein</fullName>
    </submittedName>
</protein>
<keyword evidence="3" id="KW-1185">Reference proteome</keyword>